<evidence type="ECO:0000313" key="3">
    <source>
        <dbReference type="EMBL" id="PPQ96606.1"/>
    </source>
</evidence>
<dbReference type="AlphaFoldDB" id="A0A409Y0R2"/>
<comment type="caution">
    <text evidence="3">The sequence shown here is derived from an EMBL/GenBank/DDBJ whole genome shotgun (WGS) entry which is preliminary data.</text>
</comment>
<keyword evidence="2" id="KW-0732">Signal</keyword>
<feature type="compositionally biased region" description="Polar residues" evidence="1">
    <location>
        <begin position="34"/>
        <end position="44"/>
    </location>
</feature>
<dbReference type="EMBL" id="NHYE01001348">
    <property type="protein sequence ID" value="PPQ96606.1"/>
    <property type="molecule type" value="Genomic_DNA"/>
</dbReference>
<keyword evidence="4" id="KW-1185">Reference proteome</keyword>
<feature type="region of interest" description="Disordered" evidence="1">
    <location>
        <begin position="16"/>
        <end position="61"/>
    </location>
</feature>
<feature type="compositionally biased region" description="Basic and acidic residues" evidence="1">
    <location>
        <begin position="19"/>
        <end position="28"/>
    </location>
</feature>
<name>A0A409Y0R2_9AGAR</name>
<evidence type="ECO:0000256" key="1">
    <source>
        <dbReference type="SAM" id="MobiDB-lite"/>
    </source>
</evidence>
<dbReference type="InParanoid" id="A0A409Y0R2"/>
<sequence length="88" mass="9629">MLVVRFLVLDTPVCGQTSGERKRGVAKEYRRRTTGMTTDAQQSSLDEEGASNDVPSRGCVDTMSFRKPTARLSSSLRLKLIGGMPPEP</sequence>
<feature type="signal peptide" evidence="2">
    <location>
        <begin position="1"/>
        <end position="15"/>
    </location>
</feature>
<dbReference type="Proteomes" id="UP000284706">
    <property type="component" value="Unassembled WGS sequence"/>
</dbReference>
<gene>
    <name evidence="3" type="ORF">CVT26_010750</name>
</gene>
<feature type="chain" id="PRO_5019104086" evidence="2">
    <location>
        <begin position="16"/>
        <end position="88"/>
    </location>
</feature>
<evidence type="ECO:0000313" key="4">
    <source>
        <dbReference type="Proteomes" id="UP000284706"/>
    </source>
</evidence>
<organism evidence="3 4">
    <name type="scientific">Gymnopilus dilepis</name>
    <dbReference type="NCBI Taxonomy" id="231916"/>
    <lineage>
        <taxon>Eukaryota</taxon>
        <taxon>Fungi</taxon>
        <taxon>Dikarya</taxon>
        <taxon>Basidiomycota</taxon>
        <taxon>Agaricomycotina</taxon>
        <taxon>Agaricomycetes</taxon>
        <taxon>Agaricomycetidae</taxon>
        <taxon>Agaricales</taxon>
        <taxon>Agaricineae</taxon>
        <taxon>Hymenogastraceae</taxon>
        <taxon>Gymnopilus</taxon>
    </lineage>
</organism>
<reference evidence="3 4" key="1">
    <citation type="journal article" date="2018" name="Evol. Lett.">
        <title>Horizontal gene cluster transfer increased hallucinogenic mushroom diversity.</title>
        <authorList>
            <person name="Reynolds H.T."/>
            <person name="Vijayakumar V."/>
            <person name="Gluck-Thaler E."/>
            <person name="Korotkin H.B."/>
            <person name="Matheny P.B."/>
            <person name="Slot J.C."/>
        </authorList>
    </citation>
    <scope>NUCLEOTIDE SEQUENCE [LARGE SCALE GENOMIC DNA]</scope>
    <source>
        <strain evidence="3 4">SRW20</strain>
    </source>
</reference>
<accession>A0A409Y0R2</accession>
<proteinExistence type="predicted"/>
<evidence type="ECO:0000256" key="2">
    <source>
        <dbReference type="SAM" id="SignalP"/>
    </source>
</evidence>
<protein>
    <submittedName>
        <fullName evidence="3">Uncharacterized protein</fullName>
    </submittedName>
</protein>